<organism evidence="3 4">
    <name type="scientific">Lacinutrix neustonica</name>
    <dbReference type="NCBI Taxonomy" id="2980107"/>
    <lineage>
        <taxon>Bacteria</taxon>
        <taxon>Pseudomonadati</taxon>
        <taxon>Bacteroidota</taxon>
        <taxon>Flavobacteriia</taxon>
        <taxon>Flavobacteriales</taxon>
        <taxon>Flavobacteriaceae</taxon>
        <taxon>Lacinutrix</taxon>
    </lineage>
</organism>
<proteinExistence type="predicted"/>
<protein>
    <recommendedName>
        <fullName evidence="1">DUF6933 domain-containing protein</fullName>
    </recommendedName>
</protein>
<dbReference type="KEGG" id="lnu:N7U66_04780"/>
<reference evidence="3" key="1">
    <citation type="submission" date="2022-11" db="EMBL/GenBank/DDBJ databases">
        <title>Lacinutrix neustonica HL-RS19T sp. nov., isolated from the surface microlayer sample of brackish Lake Shihwa.</title>
        <authorList>
            <person name="Choi J.Y."/>
            <person name="Hwang C.Y."/>
        </authorList>
    </citation>
    <scope>NUCLEOTIDE SEQUENCE</scope>
    <source>
        <strain evidence="3">HL-RS19</strain>
    </source>
</reference>
<keyword evidence="4" id="KW-1185">Reference proteome</keyword>
<dbReference type="KEGG" id="lnu:N7U66_05155"/>
<evidence type="ECO:0000259" key="1">
    <source>
        <dbReference type="Pfam" id="PF22016"/>
    </source>
</evidence>
<dbReference type="Proteomes" id="UP001164705">
    <property type="component" value="Chromosome"/>
</dbReference>
<sequence>MTTPIYISKKLEKLVSKYVSQPTIESISKLGKWNGTVFYVNRKKCWLIVNAETKFSLIIPDLKASDIKNFQNVFLDNLYSQFIYENIILDFKELKKYIGEINILPTDGDRKTIGTQNYYLENIEYWKYEYGTFENMPFRDIAKRLNFTPTEVFKWKNPREVMITKIKTCA</sequence>
<dbReference type="EMBL" id="CP113088">
    <property type="protein sequence ID" value="WAC02947.1"/>
    <property type="molecule type" value="Genomic_DNA"/>
</dbReference>
<evidence type="ECO:0000313" key="3">
    <source>
        <dbReference type="EMBL" id="WAC03019.1"/>
    </source>
</evidence>
<evidence type="ECO:0000313" key="2">
    <source>
        <dbReference type="EMBL" id="WAC02947.1"/>
    </source>
</evidence>
<accession>A0A9E8SF52</accession>
<evidence type="ECO:0000313" key="4">
    <source>
        <dbReference type="Proteomes" id="UP001164705"/>
    </source>
</evidence>
<dbReference type="InterPro" id="IPR053864">
    <property type="entry name" value="DUF6933"/>
</dbReference>
<dbReference type="RefSeq" id="WP_267677544.1">
    <property type="nucleotide sequence ID" value="NZ_CP113088.1"/>
</dbReference>
<gene>
    <name evidence="2" type="ORF">N7U66_04780</name>
    <name evidence="3" type="ORF">N7U66_05155</name>
</gene>
<feature type="domain" description="DUF6933" evidence="1">
    <location>
        <begin position="5"/>
        <end position="160"/>
    </location>
</feature>
<dbReference type="Pfam" id="PF22016">
    <property type="entry name" value="DUF6933"/>
    <property type="match status" value="1"/>
</dbReference>
<name>A0A9E8SF52_9FLAO</name>
<dbReference type="AlphaFoldDB" id="A0A9E8SF52"/>
<dbReference type="EMBL" id="CP113088">
    <property type="protein sequence ID" value="WAC03019.1"/>
    <property type="molecule type" value="Genomic_DNA"/>
</dbReference>